<dbReference type="InterPro" id="IPR051091">
    <property type="entry name" value="O-Glucosyltr/Glycosyltrsf_90"/>
</dbReference>
<dbReference type="InterPro" id="IPR006598">
    <property type="entry name" value="CAP10"/>
</dbReference>
<accession>A0A2X0K7U1</accession>
<gene>
    <name evidence="3" type="ORF">BZ3500_MVSOF-1268-A1-R1_CHR2-1G04265</name>
</gene>
<feature type="region of interest" description="Disordered" evidence="1">
    <location>
        <begin position="1"/>
        <end position="48"/>
    </location>
</feature>
<evidence type="ECO:0000256" key="1">
    <source>
        <dbReference type="SAM" id="MobiDB-lite"/>
    </source>
</evidence>
<dbReference type="Pfam" id="PF05686">
    <property type="entry name" value="Glyco_transf_90"/>
    <property type="match status" value="1"/>
</dbReference>
<proteinExistence type="predicted"/>
<keyword evidence="4" id="KW-1185">Reference proteome</keyword>
<feature type="compositionally biased region" description="Basic and acidic residues" evidence="1">
    <location>
        <begin position="63"/>
        <end position="72"/>
    </location>
</feature>
<organism evidence="3 4">
    <name type="scientific">Microbotryum saponariae</name>
    <dbReference type="NCBI Taxonomy" id="289078"/>
    <lineage>
        <taxon>Eukaryota</taxon>
        <taxon>Fungi</taxon>
        <taxon>Dikarya</taxon>
        <taxon>Basidiomycota</taxon>
        <taxon>Pucciniomycotina</taxon>
        <taxon>Microbotryomycetes</taxon>
        <taxon>Microbotryales</taxon>
        <taxon>Microbotryaceae</taxon>
        <taxon>Microbotryum</taxon>
    </lineage>
</organism>
<dbReference type="PANTHER" id="PTHR12203">
    <property type="entry name" value="KDEL LYS-ASP-GLU-LEU CONTAINING - RELATED"/>
    <property type="match status" value="1"/>
</dbReference>
<dbReference type="Proteomes" id="UP000249723">
    <property type="component" value="Unassembled WGS sequence"/>
</dbReference>
<name>A0A2X0K7U1_9BASI</name>
<evidence type="ECO:0000259" key="2">
    <source>
        <dbReference type="SMART" id="SM00672"/>
    </source>
</evidence>
<dbReference type="OrthoDB" id="541052at2759"/>
<feature type="domain" description="Glycosyl transferase CAP10" evidence="2">
    <location>
        <begin position="426"/>
        <end position="730"/>
    </location>
</feature>
<dbReference type="EMBL" id="FMWP01000012">
    <property type="protein sequence ID" value="SCZ88217.1"/>
    <property type="molecule type" value="Genomic_DNA"/>
</dbReference>
<dbReference type="SMART" id="SM00672">
    <property type="entry name" value="CAP10"/>
    <property type="match status" value="1"/>
</dbReference>
<sequence length="753" mass="86154">MFSDSNARRRSSATTRIEIDDRVHSVPKSPRIPSGVASGQSPRLPFSVHDYKSPRVLSSVNEASERNGDHPKAHVGAGGRGGGRSVFGAVELPRKRRALTVLGVLAVGYLLLAASKGTSDLRDEGRMTTTMVPTAFLPIIREGGNVIHRISPAVGSRVKTWHDNQIAAIEAQGEASRKLSEEEHKLRSQHTFHPNGLLLVNENGRHPIYALIERAEQRWSDKIAKQSRTLSEAVHEYKNRYRRNPPKGFDDWWKFCEENDVQLRDEYDQIDKDMLPHRALEPSDSRHRNGVMQERGHTFTMVLEPGRKMAGIKGEYADTRRAREIQDLLSLFAERIPRNLNLTYIIDDNPAVLLPYSERSRMVELAEQGEYWGPSEFVSTDDSHLSNFAQACAPDSPLRRSERGEPYHDYSSDTRKTFVWDHPKSVDLCIHPEGRKAHGHLMQQGVPPGPLVPLLTFAKTSMQADILVTPMEQWAENYKEYEPPWEGKSENKLLWRGELFVIEALSRRLVTNRAFHDSHRTGSTTGAEFDRHTPWRNSQRARLHMMSQYMDGSKEVLWATDDKMHRGNFTIEDMNHLYMDTFFSGQPAQCDPETCEWLRKNFHFKPTIGIEESNTYKYLMDVDGNGWSGRFHRLMSTRSVVLKATAFPEWYHERIEPWVHYVPIKLDYSDLYDTMTFFVGTPQGKGAHDALAQKIGAAGQKWAATHWRKADMAAYMYRLALEYSRILALDLEDSVDYVEEPTFLVEPDEPSLR</sequence>
<evidence type="ECO:0000313" key="3">
    <source>
        <dbReference type="EMBL" id="SCZ88217.1"/>
    </source>
</evidence>
<evidence type="ECO:0000313" key="4">
    <source>
        <dbReference type="Proteomes" id="UP000249723"/>
    </source>
</evidence>
<dbReference type="PANTHER" id="PTHR12203:SF118">
    <property type="entry name" value="BETA-1,2-XYLOSYLTRANSFERASE 1"/>
    <property type="match status" value="1"/>
</dbReference>
<dbReference type="AlphaFoldDB" id="A0A2X0K7U1"/>
<feature type="region of interest" description="Disordered" evidence="1">
    <location>
        <begin position="60"/>
        <end position="82"/>
    </location>
</feature>
<dbReference type="STRING" id="289078.A0A2X0K7U1"/>
<protein>
    <submittedName>
        <fullName evidence="3">BZ3500_MvSof-1268-A1-R1_Chr2-1g04265 protein</fullName>
    </submittedName>
</protein>
<reference evidence="4" key="1">
    <citation type="submission" date="2016-10" db="EMBL/GenBank/DDBJ databases">
        <authorList>
            <person name="Jeantristanb JTB J.-T."/>
            <person name="Ricardo R."/>
        </authorList>
    </citation>
    <scope>NUCLEOTIDE SEQUENCE [LARGE SCALE GENOMIC DNA]</scope>
</reference>